<dbReference type="Proteomes" id="UP000450917">
    <property type="component" value="Unassembled WGS sequence"/>
</dbReference>
<dbReference type="EMBL" id="WNZX01000002">
    <property type="protein sequence ID" value="MUG69733.1"/>
    <property type="molecule type" value="Genomic_DNA"/>
</dbReference>
<dbReference type="GO" id="GO:0016853">
    <property type="term" value="F:isomerase activity"/>
    <property type="evidence" value="ECO:0007669"/>
    <property type="project" value="InterPro"/>
</dbReference>
<dbReference type="PANTHER" id="PTHR11122:SF13">
    <property type="entry name" value="GLUCOSE-6-PHOSPHATE 1-EPIMERASE"/>
    <property type="match status" value="1"/>
</dbReference>
<dbReference type="SUPFAM" id="SSF74650">
    <property type="entry name" value="Galactose mutarotase-like"/>
    <property type="match status" value="1"/>
</dbReference>
<dbReference type="GO" id="GO:0005975">
    <property type="term" value="P:carbohydrate metabolic process"/>
    <property type="evidence" value="ECO:0007669"/>
    <property type="project" value="InterPro"/>
</dbReference>
<name>A0A7X2Z7F2_9BACL</name>
<dbReference type="Pfam" id="PF01263">
    <property type="entry name" value="Aldose_epim"/>
    <property type="match status" value="1"/>
</dbReference>
<protein>
    <submittedName>
        <fullName evidence="1">Aldose epimerase</fullName>
    </submittedName>
</protein>
<reference evidence="1 2" key="1">
    <citation type="submission" date="2019-11" db="EMBL/GenBank/DDBJ databases">
        <title>Draft genome sequences of five Paenibacillus species of dairy origin.</title>
        <authorList>
            <person name="Olajide A.M."/>
            <person name="Chen S."/>
            <person name="Lapointe G."/>
        </authorList>
    </citation>
    <scope>NUCLEOTIDE SEQUENCE [LARGE SCALE GENOMIC DNA]</scope>
    <source>
        <strain evidence="1 2">2CS3</strain>
    </source>
</reference>
<sequence length="290" mass="33326">MSGYSIRTYEDTYTVYELKEADGDAWFRIVPERGGIVTSYGTAGVERLYLDRATLLDPSANIRGGIPVLFPVSGYITDNRYEWKGTPYSMKNHGVARNHPWRVEKTGDDNGVYITLSLRANEETLASFPFDFELSFTYRLLNGTLTIEQQYSNHSAEPMPMYPGFHPYFLADRKAVRYDIDADRYYDFNDHREKPYEGEIDLDQLPESVVFLEAKEPRIGFTFEGRQVVEMTYSEAFRYVVLWSIQDKPFICVEPWMAMPDELNRKQELTYVPAGGVVQAVLAITSKSGE</sequence>
<comment type="caution">
    <text evidence="1">The sequence shown here is derived from an EMBL/GenBank/DDBJ whole genome shotgun (WGS) entry which is preliminary data.</text>
</comment>
<accession>A0A7X2Z7F2</accession>
<dbReference type="GO" id="GO:0030246">
    <property type="term" value="F:carbohydrate binding"/>
    <property type="evidence" value="ECO:0007669"/>
    <property type="project" value="InterPro"/>
</dbReference>
<dbReference type="PANTHER" id="PTHR11122">
    <property type="entry name" value="APOSPORY-ASSOCIATED PROTEIN C-RELATED"/>
    <property type="match status" value="1"/>
</dbReference>
<organism evidence="1 2">
    <name type="scientific">Paenibacillus validus</name>
    <dbReference type="NCBI Taxonomy" id="44253"/>
    <lineage>
        <taxon>Bacteria</taxon>
        <taxon>Bacillati</taxon>
        <taxon>Bacillota</taxon>
        <taxon>Bacilli</taxon>
        <taxon>Bacillales</taxon>
        <taxon>Paenibacillaceae</taxon>
        <taxon>Paenibacillus</taxon>
    </lineage>
</organism>
<proteinExistence type="predicted"/>
<evidence type="ECO:0000313" key="2">
    <source>
        <dbReference type="Proteomes" id="UP000450917"/>
    </source>
</evidence>
<evidence type="ECO:0000313" key="1">
    <source>
        <dbReference type="EMBL" id="MUG69733.1"/>
    </source>
</evidence>
<dbReference type="Gene3D" id="2.70.98.10">
    <property type="match status" value="1"/>
</dbReference>
<keyword evidence="2" id="KW-1185">Reference proteome</keyword>
<dbReference type="InterPro" id="IPR011013">
    <property type="entry name" value="Gal_mutarotase_sf_dom"/>
</dbReference>
<dbReference type="RefSeq" id="WP_155614003.1">
    <property type="nucleotide sequence ID" value="NZ_WNZX01000002.1"/>
</dbReference>
<dbReference type="InterPro" id="IPR008183">
    <property type="entry name" value="Aldose_1/G6P_1-epimerase"/>
</dbReference>
<gene>
    <name evidence="1" type="ORF">GNP93_03475</name>
</gene>
<dbReference type="InterPro" id="IPR014718">
    <property type="entry name" value="GH-type_carb-bd"/>
</dbReference>
<dbReference type="AlphaFoldDB" id="A0A7X2Z7F2"/>